<dbReference type="InterPro" id="IPR058240">
    <property type="entry name" value="rSAM_sf"/>
</dbReference>
<dbReference type="SFLD" id="SFLDG01086">
    <property type="entry name" value="elongater_protein-like"/>
    <property type="match status" value="1"/>
</dbReference>
<dbReference type="PANTHER" id="PTHR11135">
    <property type="entry name" value="HISTONE ACETYLTRANSFERASE-RELATED"/>
    <property type="match status" value="1"/>
</dbReference>
<evidence type="ECO:0000256" key="2">
    <source>
        <dbReference type="ARBA" id="ARBA00022485"/>
    </source>
</evidence>
<keyword evidence="3" id="KW-0949">S-adenosyl-L-methionine</keyword>
<proteinExistence type="predicted"/>
<keyword evidence="2" id="KW-0004">4Fe-4S</keyword>
<dbReference type="InterPro" id="IPR032432">
    <property type="entry name" value="Radical_SAM_C"/>
</dbReference>
<evidence type="ECO:0000313" key="9">
    <source>
        <dbReference type="Proteomes" id="UP000611796"/>
    </source>
</evidence>
<gene>
    <name evidence="8" type="ORF">H8891_03155</name>
</gene>
<evidence type="ECO:0000256" key="6">
    <source>
        <dbReference type="ARBA" id="ARBA00023014"/>
    </source>
</evidence>
<dbReference type="NCBIfam" id="TIGR01212">
    <property type="entry name" value="TIGR01212 family radical SAM protein"/>
    <property type="match status" value="1"/>
</dbReference>
<keyword evidence="5" id="KW-0408">Iron</keyword>
<dbReference type="InterPro" id="IPR006638">
    <property type="entry name" value="Elp3/MiaA/NifB-like_rSAM"/>
</dbReference>
<keyword evidence="4" id="KW-0479">Metal-binding</keyword>
<dbReference type="RefSeq" id="WP_187005153.1">
    <property type="nucleotide sequence ID" value="NZ_JACRWD010000001.1"/>
</dbReference>
<sequence>MTNFKYAFDNKRYHTWNYYLRNTFGEKVFKVSINAGFSCPNIDGTIAYGGCTYCSKQGSGDFAGNPNDNLIKQFEDIKQMMHKKWPNAKYIGYFQAFTNTHAPVNVLKDKYETILNLEDVIGLSISTRPDCLPDDVLEYLAELNKKTNLWVELGLQTIHDKTSKIINRGHDYNTFLEGVEKLKKHNIKTVVHIINGLPGEDYNMMMETAKAVADLGVHGIKIHLLHVLKGTPMEKMIDNNTLTLMEKDDYINLVCDQLEILPPEMIVHRLTGDGKRDEMVGPMWSLKKWEVLNAIDDTMRDRDSYQGIKYKKA</sequence>
<dbReference type="InterPro" id="IPR007197">
    <property type="entry name" value="rSAM"/>
</dbReference>
<dbReference type="SMART" id="SM00729">
    <property type="entry name" value="Elp3"/>
    <property type="match status" value="1"/>
</dbReference>
<dbReference type="SFLD" id="SFLDS00029">
    <property type="entry name" value="Radical_SAM"/>
    <property type="match status" value="1"/>
</dbReference>
<dbReference type="InterPro" id="IPR023404">
    <property type="entry name" value="rSAM_horseshoe"/>
</dbReference>
<feature type="domain" description="Radical SAM core" evidence="7">
    <location>
        <begin position="23"/>
        <end position="264"/>
    </location>
</feature>
<keyword evidence="6" id="KW-0411">Iron-sulfur</keyword>
<dbReference type="PROSITE" id="PS51918">
    <property type="entry name" value="RADICAL_SAM"/>
    <property type="match status" value="1"/>
</dbReference>
<comment type="caution">
    <text evidence="8">The sequence shown here is derived from an EMBL/GenBank/DDBJ whole genome shotgun (WGS) entry which is preliminary data.</text>
</comment>
<dbReference type="EMBL" id="JACRWD010000001">
    <property type="protein sequence ID" value="MBC6002787.1"/>
    <property type="molecule type" value="Genomic_DNA"/>
</dbReference>
<name>A0ABR7K113_9FIRM</name>
<keyword evidence="9" id="KW-1185">Reference proteome</keyword>
<dbReference type="SFLD" id="SFLDG01091">
    <property type="entry name" value="uncharacterized_CHP01210-like"/>
    <property type="match status" value="1"/>
</dbReference>
<evidence type="ECO:0000256" key="4">
    <source>
        <dbReference type="ARBA" id="ARBA00022723"/>
    </source>
</evidence>
<dbReference type="Proteomes" id="UP000611796">
    <property type="component" value="Unassembled WGS sequence"/>
</dbReference>
<dbReference type="SUPFAM" id="SSF102114">
    <property type="entry name" value="Radical SAM enzymes"/>
    <property type="match status" value="1"/>
</dbReference>
<dbReference type="InterPro" id="IPR005911">
    <property type="entry name" value="YhcC-like"/>
</dbReference>
<evidence type="ECO:0000256" key="5">
    <source>
        <dbReference type="ARBA" id="ARBA00023004"/>
    </source>
</evidence>
<accession>A0ABR7K113</accession>
<dbReference type="Pfam" id="PF16199">
    <property type="entry name" value="Radical_SAM_C"/>
    <property type="match status" value="1"/>
</dbReference>
<dbReference type="PANTHER" id="PTHR11135:SF1">
    <property type="entry name" value="PROTEIN YHCC"/>
    <property type="match status" value="1"/>
</dbReference>
<evidence type="ECO:0000259" key="7">
    <source>
        <dbReference type="PROSITE" id="PS51918"/>
    </source>
</evidence>
<protein>
    <submittedName>
        <fullName evidence="8">TIGR01212 family radical SAM protein</fullName>
    </submittedName>
</protein>
<dbReference type="InterPro" id="IPR039661">
    <property type="entry name" value="ELP3"/>
</dbReference>
<dbReference type="Pfam" id="PF04055">
    <property type="entry name" value="Radical_SAM"/>
    <property type="match status" value="1"/>
</dbReference>
<reference evidence="8 9" key="1">
    <citation type="submission" date="2020-08" db="EMBL/GenBank/DDBJ databases">
        <authorList>
            <person name="Liu C."/>
            <person name="Sun Q."/>
        </authorList>
    </citation>
    <scope>NUCLEOTIDE SEQUENCE [LARGE SCALE GENOMIC DNA]</scope>
    <source>
        <strain evidence="8 9">NSJ-45</strain>
    </source>
</reference>
<organism evidence="8 9">
    <name type="scientific">Paeniclostridium hominis</name>
    <dbReference type="NCBI Taxonomy" id="2764329"/>
    <lineage>
        <taxon>Bacteria</taxon>
        <taxon>Bacillati</taxon>
        <taxon>Bacillota</taxon>
        <taxon>Clostridia</taxon>
        <taxon>Peptostreptococcales</taxon>
        <taxon>Peptostreptococcaceae</taxon>
        <taxon>Paeniclostridium</taxon>
    </lineage>
</organism>
<evidence type="ECO:0000256" key="3">
    <source>
        <dbReference type="ARBA" id="ARBA00022691"/>
    </source>
</evidence>
<comment type="cofactor">
    <cofactor evidence="1">
        <name>[4Fe-4S] cluster</name>
        <dbReference type="ChEBI" id="CHEBI:49883"/>
    </cofactor>
</comment>
<dbReference type="Gene3D" id="3.80.30.20">
    <property type="entry name" value="tm_1862 like domain"/>
    <property type="match status" value="1"/>
</dbReference>
<evidence type="ECO:0000256" key="1">
    <source>
        <dbReference type="ARBA" id="ARBA00001966"/>
    </source>
</evidence>
<evidence type="ECO:0000313" key="8">
    <source>
        <dbReference type="EMBL" id="MBC6002787.1"/>
    </source>
</evidence>